<dbReference type="AlphaFoldDB" id="A0A0W0XHR0"/>
<dbReference type="GO" id="GO:0009245">
    <property type="term" value="P:lipid A biosynthetic process"/>
    <property type="evidence" value="ECO:0007669"/>
    <property type="project" value="TreeGrafter"/>
</dbReference>
<feature type="site" description="Transition state stabilizer" evidence="8">
    <location>
        <position position="133"/>
    </location>
</feature>
<dbReference type="Gene3D" id="3.40.50.11720">
    <property type="entry name" value="3-Deoxy-D-manno-octulosonic-acid transferase, N-terminal domain"/>
    <property type="match status" value="1"/>
</dbReference>
<keyword evidence="9" id="KW-0812">Transmembrane</keyword>
<evidence type="ECO:0000256" key="2">
    <source>
        <dbReference type="ARBA" id="ARBA00012621"/>
    </source>
</evidence>
<evidence type="ECO:0000313" key="11">
    <source>
        <dbReference type="EMBL" id="KTD44019.1"/>
    </source>
</evidence>
<dbReference type="InterPro" id="IPR038107">
    <property type="entry name" value="Glycos_transf_N_sf"/>
</dbReference>
<dbReference type="PATRIC" id="fig|29423.5.peg.288"/>
<proteinExistence type="inferred from homology"/>
<protein>
    <recommendedName>
        <fullName evidence="3 9">3-deoxy-D-manno-octulosonic acid transferase</fullName>
        <shortName evidence="9">Kdo transferase</shortName>
        <ecNumber evidence="2 9">2.4.99.12</ecNumber>
    </recommendedName>
    <alternativeName>
        <fullName evidence="5 9">Lipid IV(A) 3-deoxy-D-manno-octulosonic acid transferase</fullName>
    </alternativeName>
</protein>
<evidence type="ECO:0000256" key="4">
    <source>
        <dbReference type="ARBA" id="ARBA00022679"/>
    </source>
</evidence>
<dbReference type="InterPro" id="IPR007507">
    <property type="entry name" value="Glycos_transf_N"/>
</dbReference>
<evidence type="ECO:0000256" key="3">
    <source>
        <dbReference type="ARBA" id="ARBA00019077"/>
    </source>
</evidence>
<keyword evidence="9" id="KW-1133">Transmembrane helix</keyword>
<evidence type="ECO:0000256" key="8">
    <source>
        <dbReference type="PIRSR" id="PIRSR639901-2"/>
    </source>
</evidence>
<dbReference type="UniPathway" id="UPA00958"/>
<dbReference type="SUPFAM" id="SSF53756">
    <property type="entry name" value="UDP-Glycosyltransferase/glycogen phosphorylase"/>
    <property type="match status" value="1"/>
</dbReference>
<dbReference type="EMBL" id="LNYP01000005">
    <property type="protein sequence ID" value="KTD44019.1"/>
    <property type="molecule type" value="Genomic_DNA"/>
</dbReference>
<keyword evidence="4 9" id="KW-0808">Transferase</keyword>
<comment type="catalytic activity">
    <reaction evidence="6 9">
        <text>lipid IVA (E. coli) + CMP-3-deoxy-beta-D-manno-octulosonate = alpha-Kdo-(2-&gt;6)-lipid IVA (E. coli) + CMP + H(+)</text>
        <dbReference type="Rhea" id="RHEA:28066"/>
        <dbReference type="ChEBI" id="CHEBI:15378"/>
        <dbReference type="ChEBI" id="CHEBI:58603"/>
        <dbReference type="ChEBI" id="CHEBI:60364"/>
        <dbReference type="ChEBI" id="CHEBI:60377"/>
        <dbReference type="ChEBI" id="CHEBI:85987"/>
        <dbReference type="EC" id="2.4.99.12"/>
    </reaction>
</comment>
<dbReference type="GO" id="GO:0005886">
    <property type="term" value="C:plasma membrane"/>
    <property type="evidence" value="ECO:0007669"/>
    <property type="project" value="UniProtKB-SubCell"/>
</dbReference>
<feature type="transmembrane region" description="Helical" evidence="9">
    <location>
        <begin position="6"/>
        <end position="28"/>
    </location>
</feature>
<evidence type="ECO:0000256" key="5">
    <source>
        <dbReference type="ARBA" id="ARBA00031445"/>
    </source>
</evidence>
<keyword evidence="9" id="KW-1003">Cell membrane</keyword>
<dbReference type="PANTHER" id="PTHR42755">
    <property type="entry name" value="3-DEOXY-MANNO-OCTULOSONATE CYTIDYLYLTRANSFERASE"/>
    <property type="match status" value="1"/>
</dbReference>
<gene>
    <name evidence="11" type="ORF">Loak_0279</name>
</gene>
<feature type="domain" description="3-deoxy-D-manno-octulosonic-acid transferase N-terminal" evidence="10">
    <location>
        <begin position="38"/>
        <end position="213"/>
    </location>
</feature>
<dbReference type="Pfam" id="PF04413">
    <property type="entry name" value="Glycos_transf_N"/>
    <property type="match status" value="1"/>
</dbReference>
<evidence type="ECO:0000259" key="10">
    <source>
        <dbReference type="Pfam" id="PF04413"/>
    </source>
</evidence>
<dbReference type="Gene3D" id="3.40.50.2000">
    <property type="entry name" value="Glycogen Phosphorylase B"/>
    <property type="match status" value="1"/>
</dbReference>
<sequence length="431" mass="49211">MNDHFFMRRFYTFFLYLLIPCLIIRLYWKGRRLPQYRQRIAERFQLGVIEPSEVDVWIHAVSLGEIVAVTPVIDALLERKYRIMVTTMTPTGSEQVRKRFGQRVAHQYLPYDLPWALRRFFKRINARIGIIMETELWPNVIFEAKRRRLPVLLANARLSDGAFKSYQKARFFFKPILQQFTEIMAQSEEDAKRYITLGAPVQQVSILGNLKFDLQTTIPSGKSFSQFKEMWGKERVVLIAASTHDNEEEQLLTRLAALQQAIPSVLLLIAPRHPERFQMVYKLSNKLGFNTALRSQFPAIDAHSEVIVLDSLGELLGFYQLSDYAFVGGSLVPIGGHNLLEPIAVQVPVFSGPYISNAKAVSRDLCTAEAIQLVKNADELIQSICNLHAHPAIKARQISNANAVLRANQGTVARFVKKIEDILSPRENPFV</sequence>
<dbReference type="GO" id="GO:0009244">
    <property type="term" value="P:lipopolysaccharide core region biosynthetic process"/>
    <property type="evidence" value="ECO:0007669"/>
    <property type="project" value="UniProtKB-UniRule"/>
</dbReference>
<dbReference type="PANTHER" id="PTHR42755:SF1">
    <property type="entry name" value="3-DEOXY-D-MANNO-OCTULOSONIC ACID TRANSFERASE, MITOCHONDRIAL-RELATED"/>
    <property type="match status" value="1"/>
</dbReference>
<name>A0A0W0XHR0_9GAMM</name>
<comment type="function">
    <text evidence="9">Involved in lipopolysaccharide (LPS) biosynthesis. Catalyzes the transfer of 3-deoxy-D-manno-octulosonate (Kdo) residue(s) from CMP-Kdo to lipid IV(A), the tetraacyldisaccharide-1,4'-bisphosphate precursor of lipid A.</text>
</comment>
<evidence type="ECO:0000256" key="9">
    <source>
        <dbReference type="RuleBase" id="RU365103"/>
    </source>
</evidence>
<accession>A0A0W0XHR0</accession>
<evidence type="ECO:0000313" key="12">
    <source>
        <dbReference type="Proteomes" id="UP000054858"/>
    </source>
</evidence>
<dbReference type="FunFam" id="3.40.50.11720:FF:000001">
    <property type="entry name" value="3-deoxy-D-manno-octulosonic acid transferase"/>
    <property type="match status" value="1"/>
</dbReference>
<evidence type="ECO:0000256" key="7">
    <source>
        <dbReference type="PIRSR" id="PIRSR639901-1"/>
    </source>
</evidence>
<comment type="caution">
    <text evidence="11">The sequence shown here is derived from an EMBL/GenBank/DDBJ whole genome shotgun (WGS) entry which is preliminary data.</text>
</comment>
<reference evidence="11 12" key="1">
    <citation type="submission" date="2015-11" db="EMBL/GenBank/DDBJ databases">
        <title>Genomic analysis of 38 Legionella species identifies large and diverse effector repertoires.</title>
        <authorList>
            <person name="Burstein D."/>
            <person name="Amaro F."/>
            <person name="Zusman T."/>
            <person name="Lifshitz Z."/>
            <person name="Cohen O."/>
            <person name="Gilbert J.A."/>
            <person name="Pupko T."/>
            <person name="Shuman H.A."/>
            <person name="Segal G."/>
        </authorList>
    </citation>
    <scope>NUCLEOTIDE SEQUENCE [LARGE SCALE GENOMIC DNA]</scope>
    <source>
        <strain evidence="11 12">Oak Ridge-10</strain>
    </source>
</reference>
<dbReference type="EC" id="2.4.99.12" evidence="2 9"/>
<evidence type="ECO:0000256" key="1">
    <source>
        <dbReference type="ARBA" id="ARBA00004713"/>
    </source>
</evidence>
<comment type="subcellular location">
    <subcellularLocation>
        <location evidence="9">Cell membrane</location>
    </subcellularLocation>
</comment>
<keyword evidence="9" id="KW-0472">Membrane</keyword>
<feature type="site" description="Transition state stabilizer" evidence="8">
    <location>
        <position position="211"/>
    </location>
</feature>
<dbReference type="InterPro" id="IPR039901">
    <property type="entry name" value="Kdotransferase"/>
</dbReference>
<dbReference type="GO" id="GO:0043842">
    <property type="term" value="F:Kdo transferase activity"/>
    <property type="evidence" value="ECO:0007669"/>
    <property type="project" value="UniProtKB-EC"/>
</dbReference>
<evidence type="ECO:0000256" key="6">
    <source>
        <dbReference type="ARBA" id="ARBA00049183"/>
    </source>
</evidence>
<keyword evidence="9" id="KW-0448">Lipopolysaccharide biosynthesis</keyword>
<comment type="pathway">
    <text evidence="1 9">Bacterial outer membrane biogenesis; LPS core biosynthesis.</text>
</comment>
<comment type="similarity">
    <text evidence="9">Belongs to the glycosyltransferase group 1 family.</text>
</comment>
<organism evidence="11 12">
    <name type="scientific">Legionella oakridgensis</name>
    <dbReference type="NCBI Taxonomy" id="29423"/>
    <lineage>
        <taxon>Bacteria</taxon>
        <taxon>Pseudomonadati</taxon>
        <taxon>Pseudomonadota</taxon>
        <taxon>Gammaproteobacteria</taxon>
        <taxon>Legionellales</taxon>
        <taxon>Legionellaceae</taxon>
        <taxon>Legionella</taxon>
    </lineage>
</organism>
<feature type="active site" description="Proton acceptor" evidence="7">
    <location>
        <position position="65"/>
    </location>
</feature>
<dbReference type="NCBIfam" id="NF004388">
    <property type="entry name" value="PRK05749.1-4"/>
    <property type="match status" value="1"/>
</dbReference>
<dbReference type="Proteomes" id="UP000054858">
    <property type="component" value="Unassembled WGS sequence"/>
</dbReference>